<dbReference type="PANTHER" id="PTHR37953:SF1">
    <property type="entry name" value="UPF0127 PROTEIN MJ1496"/>
    <property type="match status" value="1"/>
</dbReference>
<dbReference type="EMBL" id="QEOB01000005">
    <property type="protein sequence ID" value="PVX84432.1"/>
    <property type="molecule type" value="Genomic_DNA"/>
</dbReference>
<keyword evidence="2" id="KW-1185">Reference proteome</keyword>
<evidence type="ECO:0000313" key="2">
    <source>
        <dbReference type="Proteomes" id="UP000245712"/>
    </source>
</evidence>
<dbReference type="Pfam" id="PF02643">
    <property type="entry name" value="DUF192"/>
    <property type="match status" value="1"/>
</dbReference>
<gene>
    <name evidence="1" type="ORF">C7402_105273</name>
</gene>
<evidence type="ECO:0000313" key="1">
    <source>
        <dbReference type="EMBL" id="PVX84432.1"/>
    </source>
</evidence>
<dbReference type="PANTHER" id="PTHR37953">
    <property type="entry name" value="UPF0127 PROTEIN MJ1496"/>
    <property type="match status" value="1"/>
</dbReference>
<evidence type="ECO:0008006" key="3">
    <source>
        <dbReference type="Google" id="ProtNLM"/>
    </source>
</evidence>
<dbReference type="Gene3D" id="2.60.120.1140">
    <property type="entry name" value="Protein of unknown function DUF192"/>
    <property type="match status" value="1"/>
</dbReference>
<sequence length="117" mass="12904">MKTARIAAAGKPLALDLDVTTGMFDRLKGWMGRRSIAERDALLIEPCNSVHTWFMHAPIDVVFMDRARRIVSVRDNVGPRRLCAHWRAAAVLELQAGRRLALGLTPGMQLEIEAGGA</sequence>
<dbReference type="Proteomes" id="UP000245712">
    <property type="component" value="Unassembled WGS sequence"/>
</dbReference>
<name>A0ABX5KSE9_9BURK</name>
<dbReference type="RefSeq" id="WP_112173123.1">
    <property type="nucleotide sequence ID" value="NZ_CAJZAT010000035.1"/>
</dbReference>
<proteinExistence type="predicted"/>
<accession>A0ABX5KSE9</accession>
<dbReference type="InterPro" id="IPR003795">
    <property type="entry name" value="DUF192"/>
</dbReference>
<protein>
    <recommendedName>
        <fullName evidence="3">DUF192 domain-containing protein</fullName>
    </recommendedName>
</protein>
<comment type="caution">
    <text evidence="1">The sequence shown here is derived from an EMBL/GenBank/DDBJ whole genome shotgun (WGS) entry which is preliminary data.</text>
</comment>
<organism evidence="1 2">
    <name type="scientific">Paraburkholderia unamae</name>
    <dbReference type="NCBI Taxonomy" id="219649"/>
    <lineage>
        <taxon>Bacteria</taxon>
        <taxon>Pseudomonadati</taxon>
        <taxon>Pseudomonadota</taxon>
        <taxon>Betaproteobacteria</taxon>
        <taxon>Burkholderiales</taxon>
        <taxon>Burkholderiaceae</taxon>
        <taxon>Paraburkholderia</taxon>
    </lineage>
</organism>
<reference evidence="1 2" key="1">
    <citation type="submission" date="2018-05" db="EMBL/GenBank/DDBJ databases">
        <title>Genomic Encyclopedia of Type Strains, Phase IV (KMG-V): Genome sequencing to study the core and pangenomes of soil and plant-associated prokaryotes.</title>
        <authorList>
            <person name="Whitman W."/>
        </authorList>
    </citation>
    <scope>NUCLEOTIDE SEQUENCE [LARGE SCALE GENOMIC DNA]</scope>
    <source>
        <strain evidence="1 2">SCZa-39</strain>
    </source>
</reference>
<dbReference type="InterPro" id="IPR038695">
    <property type="entry name" value="Saro_0823-like_sf"/>
</dbReference>